<accession>A0ACB8S2D5</accession>
<keyword evidence="2" id="KW-1185">Reference proteome</keyword>
<sequence length="171" mass="19066">MERTCDVCVHPNSSVRRNGWQNSDHLQSACRLQSSSLWATVSTGRDAPNAEPSQVVRCSAEPHTTFLNGVTSPLCAYSLRQLERHEMLRARYSPRWPGRSGRRARYRTPCRICLHAEPACQTEKRTRSSESADTPRDGSEQLTGCVPECVLDPPSIVRMNAGLIVDSRASK</sequence>
<proteinExistence type="predicted"/>
<gene>
    <name evidence="1" type="ORF">FA95DRAFT_551177</name>
</gene>
<protein>
    <submittedName>
        <fullName evidence="1">Uncharacterized protein</fullName>
    </submittedName>
</protein>
<evidence type="ECO:0000313" key="2">
    <source>
        <dbReference type="Proteomes" id="UP000814033"/>
    </source>
</evidence>
<evidence type="ECO:0000313" key="1">
    <source>
        <dbReference type="EMBL" id="KAI0050709.1"/>
    </source>
</evidence>
<dbReference type="EMBL" id="MU275859">
    <property type="protein sequence ID" value="KAI0050709.1"/>
    <property type="molecule type" value="Genomic_DNA"/>
</dbReference>
<name>A0ACB8S2D5_9AGAM</name>
<comment type="caution">
    <text evidence="1">The sequence shown here is derived from an EMBL/GenBank/DDBJ whole genome shotgun (WGS) entry which is preliminary data.</text>
</comment>
<reference evidence="1" key="1">
    <citation type="submission" date="2021-02" db="EMBL/GenBank/DDBJ databases">
        <authorList>
            <consortium name="DOE Joint Genome Institute"/>
            <person name="Ahrendt S."/>
            <person name="Looney B.P."/>
            <person name="Miyauchi S."/>
            <person name="Morin E."/>
            <person name="Drula E."/>
            <person name="Courty P.E."/>
            <person name="Chicoki N."/>
            <person name="Fauchery L."/>
            <person name="Kohler A."/>
            <person name="Kuo A."/>
            <person name="Labutti K."/>
            <person name="Pangilinan J."/>
            <person name="Lipzen A."/>
            <person name="Riley R."/>
            <person name="Andreopoulos W."/>
            <person name="He G."/>
            <person name="Johnson J."/>
            <person name="Barry K.W."/>
            <person name="Grigoriev I.V."/>
            <person name="Nagy L."/>
            <person name="Hibbett D."/>
            <person name="Henrissat B."/>
            <person name="Matheny P.B."/>
            <person name="Labbe J."/>
            <person name="Martin F."/>
        </authorList>
    </citation>
    <scope>NUCLEOTIDE SEQUENCE</scope>
    <source>
        <strain evidence="1">FP105234-sp</strain>
    </source>
</reference>
<reference evidence="1" key="2">
    <citation type="journal article" date="2022" name="New Phytol.">
        <title>Evolutionary transition to the ectomycorrhizal habit in the genomes of a hyperdiverse lineage of mushroom-forming fungi.</title>
        <authorList>
            <person name="Looney B."/>
            <person name="Miyauchi S."/>
            <person name="Morin E."/>
            <person name="Drula E."/>
            <person name="Courty P.E."/>
            <person name="Kohler A."/>
            <person name="Kuo A."/>
            <person name="LaButti K."/>
            <person name="Pangilinan J."/>
            <person name="Lipzen A."/>
            <person name="Riley R."/>
            <person name="Andreopoulos W."/>
            <person name="He G."/>
            <person name="Johnson J."/>
            <person name="Nolan M."/>
            <person name="Tritt A."/>
            <person name="Barry K.W."/>
            <person name="Grigoriev I.V."/>
            <person name="Nagy L.G."/>
            <person name="Hibbett D."/>
            <person name="Henrissat B."/>
            <person name="Matheny P.B."/>
            <person name="Labbe J."/>
            <person name="Martin F.M."/>
        </authorList>
    </citation>
    <scope>NUCLEOTIDE SEQUENCE</scope>
    <source>
        <strain evidence="1">FP105234-sp</strain>
    </source>
</reference>
<organism evidence="1 2">
    <name type="scientific">Auriscalpium vulgare</name>
    <dbReference type="NCBI Taxonomy" id="40419"/>
    <lineage>
        <taxon>Eukaryota</taxon>
        <taxon>Fungi</taxon>
        <taxon>Dikarya</taxon>
        <taxon>Basidiomycota</taxon>
        <taxon>Agaricomycotina</taxon>
        <taxon>Agaricomycetes</taxon>
        <taxon>Russulales</taxon>
        <taxon>Auriscalpiaceae</taxon>
        <taxon>Auriscalpium</taxon>
    </lineage>
</organism>
<dbReference type="Proteomes" id="UP000814033">
    <property type="component" value="Unassembled WGS sequence"/>
</dbReference>